<dbReference type="OrthoDB" id="187139at2759"/>
<protein>
    <recommendedName>
        <fullName evidence="13">Exopolygalacturonase-like</fullName>
    </recommendedName>
</protein>
<evidence type="ECO:0000256" key="7">
    <source>
        <dbReference type="ARBA" id="ARBA00023316"/>
    </source>
</evidence>
<keyword evidence="5 9" id="KW-0378">Hydrolase</keyword>
<dbReference type="InterPro" id="IPR011050">
    <property type="entry name" value="Pectin_lyase_fold/virulence"/>
</dbReference>
<dbReference type="Gene3D" id="2.160.20.10">
    <property type="entry name" value="Single-stranded right-handed beta-helix, Pectin lyase-like"/>
    <property type="match status" value="1"/>
</dbReference>
<dbReference type="Proteomes" id="UP000295252">
    <property type="component" value="Chromosome III"/>
</dbReference>
<dbReference type="PANTHER" id="PTHR31375">
    <property type="match status" value="1"/>
</dbReference>
<dbReference type="AlphaFoldDB" id="A0A068VCI5"/>
<dbReference type="Gramene" id="CDP18456">
    <property type="protein sequence ID" value="CDP18456"/>
    <property type="gene ID" value="GSCOC_T00007404001"/>
</dbReference>
<name>A0A068VCI5_COFCA</name>
<evidence type="ECO:0000256" key="3">
    <source>
        <dbReference type="ARBA" id="ARBA00022512"/>
    </source>
</evidence>
<dbReference type="Pfam" id="PF00295">
    <property type="entry name" value="Glyco_hydro_28"/>
    <property type="match status" value="1"/>
</dbReference>
<feature type="chain" id="PRO_5001655645" description="Exopolygalacturonase-like" evidence="10">
    <location>
        <begin position="23"/>
        <end position="399"/>
    </location>
</feature>
<evidence type="ECO:0000256" key="5">
    <source>
        <dbReference type="ARBA" id="ARBA00022801"/>
    </source>
</evidence>
<sequence>MASRLVFCIAIVLIFLWSVADAFVYSPPKIFNVVNYGARADGNTDDSQAFLRAWSDACQWKGSSTVLIPGGTYMLHSITFSGPCLGEMTFFIRGTLKAPTIPALFFTDTWIGFHSVDNLTVTGSGYLDGQGASAWHYNDCFKNSQCLPLPSSLRFDFIRNSKIQYLSSINSKKVHINLFACNNIDISYVRVSAPENSPNTDGIHIGASTNIKISRVSIGTGDDCISMVSGSQNIDISEVICGPGHGISIGSLGKGSQNHNVMGISVRNATFWNTENGVRIKTWSPSWSSLASNISFQNIIMKNVGNPIIIDQKYCPHCPPSGGESVSKVQIRDVEFNDISGTSSSKVALSLQCSKLVPCQNVKLVDIDLAYKGLGVLAIASCSNVIGTSYGIQNPGGCL</sequence>
<dbReference type="InterPro" id="IPR012334">
    <property type="entry name" value="Pectin_lyas_fold"/>
</dbReference>
<evidence type="ECO:0000256" key="6">
    <source>
        <dbReference type="ARBA" id="ARBA00023295"/>
    </source>
</evidence>
<dbReference type="OMA" id="IYMENVH"/>
<keyword evidence="4" id="KW-0964">Secreted</keyword>
<keyword evidence="6 9" id="KW-0326">Glycosidase</keyword>
<dbReference type="GO" id="GO:0071555">
    <property type="term" value="P:cell wall organization"/>
    <property type="evidence" value="ECO:0007669"/>
    <property type="project" value="UniProtKB-KW"/>
</dbReference>
<dbReference type="GO" id="GO:0004650">
    <property type="term" value="F:polygalacturonase activity"/>
    <property type="evidence" value="ECO:0007669"/>
    <property type="project" value="InterPro"/>
</dbReference>
<dbReference type="FunFam" id="2.160.20.10:FF:000004">
    <property type="entry name" value="Pectin lyase-like superfamily protein"/>
    <property type="match status" value="1"/>
</dbReference>
<evidence type="ECO:0000256" key="4">
    <source>
        <dbReference type="ARBA" id="ARBA00022525"/>
    </source>
</evidence>
<evidence type="ECO:0000256" key="8">
    <source>
        <dbReference type="PROSITE-ProRule" id="PRU10052"/>
    </source>
</evidence>
<dbReference type="InParanoid" id="A0A068VCI5"/>
<accession>A0A068VCI5</accession>
<dbReference type="PROSITE" id="PS00502">
    <property type="entry name" value="POLYGALACTURONASE"/>
    <property type="match status" value="1"/>
</dbReference>
<feature type="active site" evidence="8">
    <location>
        <position position="245"/>
    </location>
</feature>
<keyword evidence="12" id="KW-1185">Reference proteome</keyword>
<keyword evidence="7" id="KW-0961">Cell wall biogenesis/degradation</keyword>
<keyword evidence="3" id="KW-0134">Cell wall</keyword>
<organism evidence="11 12">
    <name type="scientific">Coffea canephora</name>
    <name type="common">Robusta coffee</name>
    <dbReference type="NCBI Taxonomy" id="49390"/>
    <lineage>
        <taxon>Eukaryota</taxon>
        <taxon>Viridiplantae</taxon>
        <taxon>Streptophyta</taxon>
        <taxon>Embryophyta</taxon>
        <taxon>Tracheophyta</taxon>
        <taxon>Spermatophyta</taxon>
        <taxon>Magnoliopsida</taxon>
        <taxon>eudicotyledons</taxon>
        <taxon>Gunneridae</taxon>
        <taxon>Pentapetalae</taxon>
        <taxon>asterids</taxon>
        <taxon>lamiids</taxon>
        <taxon>Gentianales</taxon>
        <taxon>Rubiaceae</taxon>
        <taxon>Ixoroideae</taxon>
        <taxon>Gardenieae complex</taxon>
        <taxon>Bertiereae - Coffeeae clade</taxon>
        <taxon>Coffeeae</taxon>
        <taxon>Coffea</taxon>
    </lineage>
</organism>
<evidence type="ECO:0000256" key="9">
    <source>
        <dbReference type="RuleBase" id="RU361169"/>
    </source>
</evidence>
<dbReference type="GO" id="GO:0005975">
    <property type="term" value="P:carbohydrate metabolic process"/>
    <property type="evidence" value="ECO:0007669"/>
    <property type="project" value="InterPro"/>
</dbReference>
<dbReference type="SMART" id="SM00710">
    <property type="entry name" value="PbH1"/>
    <property type="match status" value="5"/>
</dbReference>
<proteinExistence type="inferred from homology"/>
<dbReference type="FunCoup" id="A0A068VCI5">
    <property type="interactions" value="28"/>
</dbReference>
<dbReference type="EMBL" id="HG739321">
    <property type="protein sequence ID" value="CDP18456.1"/>
    <property type="molecule type" value="Genomic_DNA"/>
</dbReference>
<reference evidence="12" key="1">
    <citation type="journal article" date="2014" name="Science">
        <title>The coffee genome provides insight into the convergent evolution of caffeine biosynthesis.</title>
        <authorList>
            <person name="Denoeud F."/>
            <person name="Carretero-Paulet L."/>
            <person name="Dereeper A."/>
            <person name="Droc G."/>
            <person name="Guyot R."/>
            <person name="Pietrella M."/>
            <person name="Zheng C."/>
            <person name="Alberti A."/>
            <person name="Anthony F."/>
            <person name="Aprea G."/>
            <person name="Aury J.M."/>
            <person name="Bento P."/>
            <person name="Bernard M."/>
            <person name="Bocs S."/>
            <person name="Campa C."/>
            <person name="Cenci A."/>
            <person name="Combes M.C."/>
            <person name="Crouzillat D."/>
            <person name="Da Silva C."/>
            <person name="Daddiego L."/>
            <person name="De Bellis F."/>
            <person name="Dussert S."/>
            <person name="Garsmeur O."/>
            <person name="Gayraud T."/>
            <person name="Guignon V."/>
            <person name="Jahn K."/>
            <person name="Jamilloux V."/>
            <person name="Joet T."/>
            <person name="Labadie K."/>
            <person name="Lan T."/>
            <person name="Leclercq J."/>
            <person name="Lepelley M."/>
            <person name="Leroy T."/>
            <person name="Li L.T."/>
            <person name="Librado P."/>
            <person name="Lopez L."/>
            <person name="Munoz A."/>
            <person name="Noel B."/>
            <person name="Pallavicini A."/>
            <person name="Perrotta G."/>
            <person name="Poncet V."/>
            <person name="Pot D."/>
            <person name="Priyono X."/>
            <person name="Rigoreau M."/>
            <person name="Rouard M."/>
            <person name="Rozas J."/>
            <person name="Tranchant-Dubreuil C."/>
            <person name="VanBuren R."/>
            <person name="Zhang Q."/>
            <person name="Andrade A.C."/>
            <person name="Argout X."/>
            <person name="Bertrand B."/>
            <person name="de Kochko A."/>
            <person name="Graziosi G."/>
            <person name="Henry R.J."/>
            <person name="Jayarama X."/>
            <person name="Ming R."/>
            <person name="Nagai C."/>
            <person name="Rounsley S."/>
            <person name="Sankoff D."/>
            <person name="Giuliano G."/>
            <person name="Albert V.A."/>
            <person name="Wincker P."/>
            <person name="Lashermes P."/>
        </authorList>
    </citation>
    <scope>NUCLEOTIDE SEQUENCE [LARGE SCALE GENOMIC DNA]</scope>
    <source>
        <strain evidence="12">cv. DH200-94</strain>
    </source>
</reference>
<keyword evidence="10" id="KW-0732">Signal</keyword>
<evidence type="ECO:0000313" key="12">
    <source>
        <dbReference type="Proteomes" id="UP000295252"/>
    </source>
</evidence>
<dbReference type="SUPFAM" id="SSF51126">
    <property type="entry name" value="Pectin lyase-like"/>
    <property type="match status" value="1"/>
</dbReference>
<feature type="signal peptide" evidence="10">
    <location>
        <begin position="1"/>
        <end position="22"/>
    </location>
</feature>
<evidence type="ECO:0000256" key="2">
    <source>
        <dbReference type="ARBA" id="ARBA00008834"/>
    </source>
</evidence>
<evidence type="ECO:0008006" key="13">
    <source>
        <dbReference type="Google" id="ProtNLM"/>
    </source>
</evidence>
<evidence type="ECO:0000256" key="1">
    <source>
        <dbReference type="ARBA" id="ARBA00004191"/>
    </source>
</evidence>
<evidence type="ECO:0000313" key="11">
    <source>
        <dbReference type="EMBL" id="CDP18456.1"/>
    </source>
</evidence>
<dbReference type="InterPro" id="IPR006626">
    <property type="entry name" value="PbH1"/>
</dbReference>
<dbReference type="InterPro" id="IPR000743">
    <property type="entry name" value="Glyco_hydro_28"/>
</dbReference>
<evidence type="ECO:0000256" key="10">
    <source>
        <dbReference type="SAM" id="SignalP"/>
    </source>
</evidence>
<dbReference type="STRING" id="49390.A0A068VCI5"/>
<comment type="similarity">
    <text evidence="2 9">Belongs to the glycosyl hydrolase 28 family.</text>
</comment>
<dbReference type="PhylomeDB" id="A0A068VCI5"/>
<gene>
    <name evidence="11" type="ORF">GSCOC_T00007404001</name>
</gene>
<comment type="subcellular location">
    <subcellularLocation>
        <location evidence="1">Secreted</location>
        <location evidence="1">Cell wall</location>
    </subcellularLocation>
</comment>